<evidence type="ECO:0000313" key="2">
    <source>
        <dbReference type="EMBL" id="KAF9533734.1"/>
    </source>
</evidence>
<feature type="region of interest" description="Disordered" evidence="1">
    <location>
        <begin position="408"/>
        <end position="442"/>
    </location>
</feature>
<dbReference type="AlphaFoldDB" id="A0A9P6JVC2"/>
<evidence type="ECO:0000313" key="3">
    <source>
        <dbReference type="Proteomes" id="UP000807306"/>
    </source>
</evidence>
<feature type="compositionally biased region" description="Polar residues" evidence="1">
    <location>
        <begin position="62"/>
        <end position="77"/>
    </location>
</feature>
<feature type="compositionally biased region" description="Low complexity" evidence="1">
    <location>
        <begin position="366"/>
        <end position="388"/>
    </location>
</feature>
<reference evidence="2" key="1">
    <citation type="submission" date="2020-11" db="EMBL/GenBank/DDBJ databases">
        <authorList>
            <consortium name="DOE Joint Genome Institute"/>
            <person name="Ahrendt S."/>
            <person name="Riley R."/>
            <person name="Andreopoulos W."/>
            <person name="Labutti K."/>
            <person name="Pangilinan J."/>
            <person name="Ruiz-Duenas F.J."/>
            <person name="Barrasa J.M."/>
            <person name="Sanchez-Garcia M."/>
            <person name="Camarero S."/>
            <person name="Miyauchi S."/>
            <person name="Serrano A."/>
            <person name="Linde D."/>
            <person name="Babiker R."/>
            <person name="Drula E."/>
            <person name="Ayuso-Fernandez I."/>
            <person name="Pacheco R."/>
            <person name="Padilla G."/>
            <person name="Ferreira P."/>
            <person name="Barriuso J."/>
            <person name="Kellner H."/>
            <person name="Castanera R."/>
            <person name="Alfaro M."/>
            <person name="Ramirez L."/>
            <person name="Pisabarro A.G."/>
            <person name="Kuo A."/>
            <person name="Tritt A."/>
            <person name="Lipzen A."/>
            <person name="He G."/>
            <person name="Yan M."/>
            <person name="Ng V."/>
            <person name="Cullen D."/>
            <person name="Martin F."/>
            <person name="Rosso M.-N."/>
            <person name="Henrissat B."/>
            <person name="Hibbett D."/>
            <person name="Martinez A.T."/>
            <person name="Grigoriev I.V."/>
        </authorList>
    </citation>
    <scope>NUCLEOTIDE SEQUENCE</scope>
    <source>
        <strain evidence="2">CBS 506.95</strain>
    </source>
</reference>
<feature type="compositionally biased region" description="Low complexity" evidence="1">
    <location>
        <begin position="329"/>
        <end position="344"/>
    </location>
</feature>
<dbReference type="Proteomes" id="UP000807306">
    <property type="component" value="Unassembled WGS sequence"/>
</dbReference>
<evidence type="ECO:0000256" key="1">
    <source>
        <dbReference type="SAM" id="MobiDB-lite"/>
    </source>
</evidence>
<organism evidence="2 3">
    <name type="scientific">Crepidotus variabilis</name>
    <dbReference type="NCBI Taxonomy" id="179855"/>
    <lineage>
        <taxon>Eukaryota</taxon>
        <taxon>Fungi</taxon>
        <taxon>Dikarya</taxon>
        <taxon>Basidiomycota</taxon>
        <taxon>Agaricomycotina</taxon>
        <taxon>Agaricomycetes</taxon>
        <taxon>Agaricomycetidae</taxon>
        <taxon>Agaricales</taxon>
        <taxon>Agaricineae</taxon>
        <taxon>Crepidotaceae</taxon>
        <taxon>Crepidotus</taxon>
    </lineage>
</organism>
<name>A0A9P6JVC2_9AGAR</name>
<feature type="region of interest" description="Disordered" evidence="1">
    <location>
        <begin position="206"/>
        <end position="228"/>
    </location>
</feature>
<dbReference type="OrthoDB" id="3367070at2759"/>
<accession>A0A9P6JVC2</accession>
<feature type="compositionally biased region" description="Polar residues" evidence="1">
    <location>
        <begin position="95"/>
        <end position="104"/>
    </location>
</feature>
<keyword evidence="3" id="KW-1185">Reference proteome</keyword>
<dbReference type="EMBL" id="MU157827">
    <property type="protein sequence ID" value="KAF9533734.1"/>
    <property type="molecule type" value="Genomic_DNA"/>
</dbReference>
<sequence>MALAQRLNDLALANSNGLLNDDEYRLLRQNVFEEYSSNVVIPVEAPVVPIAARLDVHVRTRPSASRATTSPSLNHQRNLPKHSHDSRKSIATPGRQKSSVTSGVASLIRKATGRRTPVSIHEPSTTPARDSHKLDIAEHDSPHKFMVILPKLLQRKPSTLRKDPPKLLSDTWSSSRSTNTSSSTSNTSHSISLLTPTRGYLHSANVSSSSLRLSHDKSPSTPRDVFDDENLDTAKDIHGNILITEDELQTLTDAFNNLESTALRRVQKQRARRLPINTPSSVDVLLEGREWREHRLIPSSSSPSLDASRRRSRMLRSFDSNGSGDGHSIRSSSSNQTNLSQSRSVTSIPRVTPASSPLSATFPFRNTTRSNSISSNSSHGASSFTSGGMLAPTPTVVSLTRSASHLCLRRKPKAPAGSGITSVSQETIYRPSHDLGDDEDIEDDPELVDIRRRRVEVIARYTARLDFLRAKLKGAELHEKLLRK</sequence>
<feature type="compositionally biased region" description="Low complexity" evidence="1">
    <location>
        <begin position="167"/>
        <end position="191"/>
    </location>
</feature>
<comment type="caution">
    <text evidence="2">The sequence shown here is derived from an EMBL/GenBank/DDBJ whole genome shotgun (WGS) entry which is preliminary data.</text>
</comment>
<proteinExistence type="predicted"/>
<gene>
    <name evidence="2" type="ORF">CPB83DRAFT_889549</name>
</gene>
<protein>
    <submittedName>
        <fullName evidence="2">Uncharacterized protein</fullName>
    </submittedName>
</protein>
<feature type="region of interest" description="Disordered" evidence="1">
    <location>
        <begin position="316"/>
        <end position="389"/>
    </location>
</feature>
<feature type="region of interest" description="Disordered" evidence="1">
    <location>
        <begin position="156"/>
        <end position="191"/>
    </location>
</feature>
<feature type="compositionally biased region" description="Polar residues" evidence="1">
    <location>
        <begin position="345"/>
        <end position="359"/>
    </location>
</feature>
<feature type="region of interest" description="Disordered" evidence="1">
    <location>
        <begin position="61"/>
        <end position="133"/>
    </location>
</feature>